<feature type="domain" description="DUF4365" evidence="1">
    <location>
        <begin position="12"/>
        <end position="136"/>
    </location>
</feature>
<dbReference type="Proteomes" id="UP000515804">
    <property type="component" value="Chromosome"/>
</dbReference>
<dbReference type="EMBL" id="CP060719">
    <property type="protein sequence ID" value="QNN68777.1"/>
    <property type="molecule type" value="Genomic_DNA"/>
</dbReference>
<sequence>MKYPKTAATGHAGEFFFAYQVAKVLGWPCRIFDIDIGVDAQVEVLNAKCESTGKFVAFQIKTTAIEGVKGRYVDPEQLAYWKGLEHPVFLVLVDLEDESMYLHRIDRRRQYPKTKGGLVHIAFDRQRNRFGPDSERDFSAAADEAQLQAVEVHLDRVRTFTKDIEIELARQESAPDPRGLIEVMRCRSAAREHVLRAEALVRNSGVGLDSYQRVELAFERALGLLRHRMCDWNMEEDWDGARDGDGDIRRFLDEGDTVDPGD</sequence>
<proteinExistence type="predicted"/>
<gene>
    <name evidence="2" type="ORF">H9L16_08455</name>
</gene>
<reference evidence="2 3" key="1">
    <citation type="submission" date="2020-08" db="EMBL/GenBank/DDBJ databases">
        <title>Genome sequence of Thermomonas carbonis KCTC 42013T.</title>
        <authorList>
            <person name="Hyun D.-W."/>
            <person name="Bae J.-W."/>
        </authorList>
    </citation>
    <scope>NUCLEOTIDE SEQUENCE [LARGE SCALE GENOMIC DNA]</scope>
    <source>
        <strain evidence="2 3">KCTC 42013</strain>
    </source>
</reference>
<evidence type="ECO:0000313" key="2">
    <source>
        <dbReference type="EMBL" id="QNN68777.1"/>
    </source>
</evidence>
<dbReference type="KEGG" id="tcn:H9L16_08455"/>
<protein>
    <submittedName>
        <fullName evidence="2">DUF4365 domain-containing protein</fullName>
    </submittedName>
</protein>
<evidence type="ECO:0000313" key="3">
    <source>
        <dbReference type="Proteomes" id="UP000515804"/>
    </source>
</evidence>
<dbReference type="Pfam" id="PF14280">
    <property type="entry name" value="DUF4365"/>
    <property type="match status" value="1"/>
</dbReference>
<dbReference type="InterPro" id="IPR025375">
    <property type="entry name" value="DUF4365"/>
</dbReference>
<name>A0A7G9SLQ2_9GAMM</name>
<keyword evidence="3" id="KW-1185">Reference proteome</keyword>
<organism evidence="2 3">
    <name type="scientific">Thermomonas carbonis</name>
    <dbReference type="NCBI Taxonomy" id="1463158"/>
    <lineage>
        <taxon>Bacteria</taxon>
        <taxon>Pseudomonadati</taxon>
        <taxon>Pseudomonadota</taxon>
        <taxon>Gammaproteobacteria</taxon>
        <taxon>Lysobacterales</taxon>
        <taxon>Lysobacteraceae</taxon>
        <taxon>Thermomonas</taxon>
    </lineage>
</organism>
<dbReference type="RefSeq" id="WP_187551301.1">
    <property type="nucleotide sequence ID" value="NZ_BMZL01000002.1"/>
</dbReference>
<dbReference type="AlphaFoldDB" id="A0A7G9SLQ2"/>
<accession>A0A7G9SLQ2</accession>
<evidence type="ECO:0000259" key="1">
    <source>
        <dbReference type="Pfam" id="PF14280"/>
    </source>
</evidence>